<comment type="caution">
    <text evidence="3">The sequence shown here is derived from an EMBL/GenBank/DDBJ whole genome shotgun (WGS) entry which is preliminary data.</text>
</comment>
<reference evidence="3 4" key="1">
    <citation type="submission" date="2019-12" db="EMBL/GenBank/DDBJ databases">
        <title>Genomic-based taxomic classification of the family Erythrobacteraceae.</title>
        <authorList>
            <person name="Xu L."/>
        </authorList>
    </citation>
    <scope>NUCLEOTIDE SEQUENCE [LARGE SCALE GENOMIC DNA]</scope>
    <source>
        <strain evidence="3 4">M0322</strain>
    </source>
</reference>
<keyword evidence="2" id="KW-0732">Signal</keyword>
<proteinExistence type="predicted"/>
<organism evidence="3 4">
    <name type="scientific">Alteraurantiacibacter buctensis</name>
    <dbReference type="NCBI Taxonomy" id="1503981"/>
    <lineage>
        <taxon>Bacteria</taxon>
        <taxon>Pseudomonadati</taxon>
        <taxon>Pseudomonadota</taxon>
        <taxon>Alphaproteobacteria</taxon>
        <taxon>Sphingomonadales</taxon>
        <taxon>Erythrobacteraceae</taxon>
        <taxon>Alteraurantiacibacter</taxon>
    </lineage>
</organism>
<keyword evidence="1" id="KW-1133">Transmembrane helix</keyword>
<evidence type="ECO:0000256" key="1">
    <source>
        <dbReference type="SAM" id="Phobius"/>
    </source>
</evidence>
<name>A0A844Z0F8_9SPHN</name>
<keyword evidence="1" id="KW-0472">Membrane</keyword>
<accession>A0A844Z0F8</accession>
<feature type="signal peptide" evidence="2">
    <location>
        <begin position="1"/>
        <end position="25"/>
    </location>
</feature>
<feature type="chain" id="PRO_5033047255" description="17 kDa surface antigen" evidence="2">
    <location>
        <begin position="26"/>
        <end position="200"/>
    </location>
</feature>
<gene>
    <name evidence="3" type="ORF">GRI99_07180</name>
</gene>
<dbReference type="EMBL" id="WTYV01000002">
    <property type="protein sequence ID" value="MXO71423.1"/>
    <property type="molecule type" value="Genomic_DNA"/>
</dbReference>
<keyword evidence="1" id="KW-0812">Transmembrane</keyword>
<evidence type="ECO:0000256" key="2">
    <source>
        <dbReference type="SAM" id="SignalP"/>
    </source>
</evidence>
<dbReference type="RefSeq" id="WP_160771339.1">
    <property type="nucleotide sequence ID" value="NZ_WTYV01000002.1"/>
</dbReference>
<dbReference type="Proteomes" id="UP000466966">
    <property type="component" value="Unassembled WGS sequence"/>
</dbReference>
<feature type="transmembrane region" description="Helical" evidence="1">
    <location>
        <begin position="43"/>
        <end position="61"/>
    </location>
</feature>
<dbReference type="OrthoDB" id="7452714at2"/>
<keyword evidence="4" id="KW-1185">Reference proteome</keyword>
<evidence type="ECO:0000313" key="4">
    <source>
        <dbReference type="Proteomes" id="UP000466966"/>
    </source>
</evidence>
<evidence type="ECO:0000313" key="3">
    <source>
        <dbReference type="EMBL" id="MXO71423.1"/>
    </source>
</evidence>
<dbReference type="AlphaFoldDB" id="A0A844Z0F8"/>
<sequence length="200" mass="22494">MKTITKTLVGTAATLAMAVGSVAPAAAQDRYRDRDRGGISTGEVIAGAVVLGGIAAVAAAASNDRNRYGYDDRDYRDRDYRDRNWDGRGSGWYNYDSNRRYGRGSNNPERAVSQCIRAAEREAERYGGGRADVTRIRDIDRERNGFEVTGTIQVSQRGWGNNRGVWNNNRRNTDSARFYCDYRRGQVVDIDFNGLNNRYR</sequence>
<protein>
    <recommendedName>
        <fullName evidence="5">17 kDa surface antigen</fullName>
    </recommendedName>
</protein>
<evidence type="ECO:0008006" key="5">
    <source>
        <dbReference type="Google" id="ProtNLM"/>
    </source>
</evidence>